<dbReference type="HOGENOM" id="CLU_104845_0_1_9"/>
<dbReference type="PANTHER" id="PTHR43760:SF1">
    <property type="entry name" value="ENDORIBONUCLEASE L-PSP_CHORISMATE MUTASE-LIKE DOMAIN-CONTAINING PROTEIN"/>
    <property type="match status" value="1"/>
</dbReference>
<sequence>MVVRLLYAAPLHKECRKYKNNKEKVMKVEQKLREMGLELPELPKPNGLYAPSRRVGNLIYIAGQTPDIHGVRQVVGVVGEDLTIEDGQRSAQICALNILSVLKAELGDLDKVKQFVQIISYVRCAKGFGNQPQVIDGASRLFRDLYGEAGIAARLAIGANELPGGSATEILAVVEAKED</sequence>
<dbReference type="eggNOG" id="COG0251">
    <property type="taxonomic scope" value="Bacteria"/>
</dbReference>
<dbReference type="InterPro" id="IPR013813">
    <property type="entry name" value="Endoribo_LPSP/chorism_mut-like"/>
</dbReference>
<dbReference type="PANTHER" id="PTHR43760">
    <property type="entry name" value="ENDORIBONUCLEASE-RELATED"/>
    <property type="match status" value="1"/>
</dbReference>
<proteinExistence type="predicted"/>
<dbReference type="CDD" id="cd02199">
    <property type="entry name" value="YjgF_YER057c_UK114_like_1"/>
    <property type="match status" value="1"/>
</dbReference>
<organism evidence="2 3">
    <name type="scientific">Enterocloster bolteae (strain ATCC BAA-613 / DSM 15670 / CCUG 46953 / JCM 12243 / WAL 16351)</name>
    <name type="common">Clostridium bolteae</name>
    <dbReference type="NCBI Taxonomy" id="411902"/>
    <lineage>
        <taxon>Bacteria</taxon>
        <taxon>Bacillati</taxon>
        <taxon>Bacillota</taxon>
        <taxon>Clostridia</taxon>
        <taxon>Lachnospirales</taxon>
        <taxon>Lachnospiraceae</taxon>
        <taxon>Enterocloster</taxon>
    </lineage>
</organism>
<dbReference type="InterPro" id="IPR035959">
    <property type="entry name" value="RutC-like_sf"/>
</dbReference>
<feature type="domain" description="Endoribonuclease L-PSP/chorismate mutase-like" evidence="1">
    <location>
        <begin position="30"/>
        <end position="162"/>
    </location>
</feature>
<evidence type="ECO:0000259" key="1">
    <source>
        <dbReference type="Pfam" id="PF14588"/>
    </source>
</evidence>
<reference evidence="2 3" key="2">
    <citation type="submission" date="2007-09" db="EMBL/GenBank/DDBJ databases">
        <title>Draft genome sequence of Clostridium bolteae (ATCC BAA-613).</title>
        <authorList>
            <person name="Sudarsanam P."/>
            <person name="Ley R."/>
            <person name="Guruge J."/>
            <person name="Turnbaugh P.J."/>
            <person name="Mahowald M."/>
            <person name="Liep D."/>
            <person name="Gordon J."/>
        </authorList>
    </citation>
    <scope>NUCLEOTIDE SEQUENCE [LARGE SCALE GENOMIC DNA]</scope>
    <source>
        <strain evidence="3">ATCC BAA-613 / DSM 15670 / CCUG 46953 / JCM 12243 / WAL 16351</strain>
    </source>
</reference>
<dbReference type="SUPFAM" id="SSF55298">
    <property type="entry name" value="YjgF-like"/>
    <property type="match status" value="1"/>
</dbReference>
<comment type="caution">
    <text evidence="2">The sequence shown here is derived from an EMBL/GenBank/DDBJ whole genome shotgun (WGS) entry which is preliminary data.</text>
</comment>
<gene>
    <name evidence="2" type="ORF">CLOBOL_02796</name>
</gene>
<dbReference type="PaxDb" id="411902-CLOBOL_02796"/>
<dbReference type="Pfam" id="PF14588">
    <property type="entry name" value="YjgF_endoribonc"/>
    <property type="match status" value="1"/>
</dbReference>
<protein>
    <recommendedName>
        <fullName evidence="1">Endoribonuclease L-PSP/chorismate mutase-like domain-containing protein</fullName>
    </recommendedName>
</protein>
<accession>A8RQP8</accession>
<evidence type="ECO:0000313" key="3">
    <source>
        <dbReference type="Proteomes" id="UP000005396"/>
    </source>
</evidence>
<dbReference type="Proteomes" id="UP000005396">
    <property type="component" value="Unassembled WGS sequence"/>
</dbReference>
<reference evidence="2 3" key="1">
    <citation type="submission" date="2007-08" db="EMBL/GenBank/DDBJ databases">
        <authorList>
            <person name="Fulton L."/>
            <person name="Clifton S."/>
            <person name="Fulton B."/>
            <person name="Xu J."/>
            <person name="Minx P."/>
            <person name="Pepin K.H."/>
            <person name="Johnson M."/>
            <person name="Thiruvilangam P."/>
            <person name="Bhonagiri V."/>
            <person name="Nash W.E."/>
            <person name="Mardis E.R."/>
            <person name="Wilson R.K."/>
        </authorList>
    </citation>
    <scope>NUCLEOTIDE SEQUENCE [LARGE SCALE GENOMIC DNA]</scope>
    <source>
        <strain evidence="3">ATCC BAA-613 / DSM 15670 / CCUG 46953 / JCM 12243 / WAL 16351</strain>
    </source>
</reference>
<dbReference type="AlphaFoldDB" id="A8RQP8"/>
<dbReference type="Gene3D" id="3.30.1330.40">
    <property type="entry name" value="RutC-like"/>
    <property type="match status" value="1"/>
</dbReference>
<evidence type="ECO:0000313" key="2">
    <source>
        <dbReference type="EMBL" id="EDP16882.1"/>
    </source>
</evidence>
<dbReference type="EMBL" id="ABCC02000026">
    <property type="protein sequence ID" value="EDP16882.1"/>
    <property type="molecule type" value="Genomic_DNA"/>
</dbReference>
<name>A8RQP8_ENTBW</name>